<dbReference type="Pfam" id="PF01337">
    <property type="entry name" value="Barstar"/>
    <property type="match status" value="1"/>
</dbReference>
<dbReference type="Proteomes" id="UP000598227">
    <property type="component" value="Unassembled WGS sequence"/>
</dbReference>
<accession>A0ABR9GMP2</accession>
<dbReference type="InterPro" id="IPR035905">
    <property type="entry name" value="Barstar-like_sf"/>
</dbReference>
<comment type="similarity">
    <text evidence="1">Belongs to the barstar family.</text>
</comment>
<evidence type="ECO:0000256" key="1">
    <source>
        <dbReference type="ARBA" id="ARBA00006845"/>
    </source>
</evidence>
<dbReference type="Gene3D" id="3.30.370.10">
    <property type="entry name" value="Barstar-like"/>
    <property type="match status" value="1"/>
</dbReference>
<name>A0ABR9GMP2_9HYPH</name>
<protein>
    <submittedName>
        <fullName evidence="4">Barstar family protein</fullName>
    </submittedName>
</protein>
<proteinExistence type="inferred from homology"/>
<feature type="region of interest" description="Disordered" evidence="2">
    <location>
        <begin position="1"/>
        <end position="22"/>
    </location>
</feature>
<feature type="domain" description="Barstar (barnase inhibitor)" evidence="3">
    <location>
        <begin position="57"/>
        <end position="119"/>
    </location>
</feature>
<evidence type="ECO:0000256" key="2">
    <source>
        <dbReference type="SAM" id="MobiDB-lite"/>
    </source>
</evidence>
<comment type="caution">
    <text evidence="4">The sequence shown here is derived from an EMBL/GenBank/DDBJ whole genome shotgun (WGS) entry which is preliminary data.</text>
</comment>
<dbReference type="SUPFAM" id="SSF52038">
    <property type="entry name" value="Barstar-related"/>
    <property type="match status" value="1"/>
</dbReference>
<organism evidence="4 5">
    <name type="scientific">Aminobacter carboxidus</name>
    <dbReference type="NCBI Taxonomy" id="376165"/>
    <lineage>
        <taxon>Bacteria</taxon>
        <taxon>Pseudomonadati</taxon>
        <taxon>Pseudomonadota</taxon>
        <taxon>Alphaproteobacteria</taxon>
        <taxon>Hyphomicrobiales</taxon>
        <taxon>Phyllobacteriaceae</taxon>
        <taxon>Aminobacter</taxon>
    </lineage>
</organism>
<evidence type="ECO:0000313" key="4">
    <source>
        <dbReference type="EMBL" id="MBE1204878.1"/>
    </source>
</evidence>
<evidence type="ECO:0000259" key="3">
    <source>
        <dbReference type="Pfam" id="PF01337"/>
    </source>
</evidence>
<gene>
    <name evidence="4" type="ORF">IHE39_11325</name>
</gene>
<dbReference type="EMBL" id="JACZEP010000002">
    <property type="protein sequence ID" value="MBE1204878.1"/>
    <property type="molecule type" value="Genomic_DNA"/>
</dbReference>
<dbReference type="InterPro" id="IPR000468">
    <property type="entry name" value="Barstar"/>
</dbReference>
<keyword evidence="5" id="KW-1185">Reference proteome</keyword>
<evidence type="ECO:0000313" key="5">
    <source>
        <dbReference type="Proteomes" id="UP000598227"/>
    </source>
</evidence>
<reference evidence="4 5" key="1">
    <citation type="submission" date="2020-09" db="EMBL/GenBank/DDBJ databases">
        <title>Draft Genome Sequence of Aminobacter carboxidus type strain DSM 1086, a soil Gram-negative carboxydobacterium.</title>
        <authorList>
            <person name="Turrini P."/>
            <person name="Tescari M."/>
            <person name="Artuso I."/>
            <person name="Lugli G.A."/>
            <person name="Frangipani E."/>
            <person name="Ventura M."/>
            <person name="Visca P."/>
        </authorList>
    </citation>
    <scope>NUCLEOTIDE SEQUENCE [LARGE SCALE GENOMIC DNA]</scope>
    <source>
        <strain evidence="4 5">DSM 1086</strain>
    </source>
</reference>
<sequence length="184" mass="20293">MKAARSTKRSSPTGSGRQAPCPARRCEGIQALRKGRHVIAIGRLGRLKAACVKSKYTIDGTRIHSLETFYDEISRVLIPNQRWGRNLDAFNDILRGGFGTSEGFTLTWSNAAESRARLGYQETARQLELRLAQCHPDNRDQLSQEIADAHAGLGPTVFDWLVGIIRNHGPGGDEAEDGIRLVLD</sequence>